<dbReference type="HOGENOM" id="CLU_096085_1_0_5"/>
<keyword evidence="2" id="KW-0732">Signal</keyword>
<dbReference type="EMBL" id="AOSK01000041">
    <property type="protein sequence ID" value="EYD76631.1"/>
    <property type="molecule type" value="Genomic_DNA"/>
</dbReference>
<dbReference type="STRING" id="442562.Rumeso_01589"/>
<dbReference type="InterPro" id="IPR038696">
    <property type="entry name" value="IalB_sf"/>
</dbReference>
<proteinExistence type="predicted"/>
<dbReference type="OrthoDB" id="9797912at2"/>
<reference evidence="3 4" key="1">
    <citation type="submission" date="2013-02" db="EMBL/GenBank/DDBJ databases">
        <authorList>
            <person name="Fiebig A."/>
            <person name="Goeker M."/>
            <person name="Klenk H.-P.P."/>
        </authorList>
    </citation>
    <scope>NUCLEOTIDE SEQUENCE [LARGE SCALE GENOMIC DNA]</scope>
    <source>
        <strain evidence="3 4">DSM 19309</strain>
    </source>
</reference>
<dbReference type="Pfam" id="PF06776">
    <property type="entry name" value="IalB"/>
    <property type="match status" value="1"/>
</dbReference>
<name>A0A017HQI4_9RHOB</name>
<protein>
    <submittedName>
        <fullName evidence="3">Invasion associated family protein</fullName>
    </submittedName>
</protein>
<dbReference type="Gene3D" id="2.60.40.1880">
    <property type="entry name" value="Invasion associated locus B (IalB) protein"/>
    <property type="match status" value="1"/>
</dbReference>
<gene>
    <name evidence="3" type="ORF">Rumeso_01589</name>
</gene>
<sequence length="225" mass="23242">MPISLKPLPVLALLAWTLPLAAQEATTDQPAAEAPAAEAAPAEGQAAAPDAGLSMGETADAASGDPQVGQPYISDTSGDWSLRCLRTEDGNDPCQLYQLLKDGEGNNVAEISMFPLPEGGQAAAGATIVAPLETLLTENLTLGIDGNEPKRYPFTFCNRAGCVARVGFTAEEIQQFKNGNTAQLTIVPAAAPDQQVNLTISLSGFTAGFEKATVPNVTQADTSGQ</sequence>
<dbReference type="InterPro" id="IPR010642">
    <property type="entry name" value="Invasion_prot_B"/>
</dbReference>
<dbReference type="RefSeq" id="WP_156362563.1">
    <property type="nucleotide sequence ID" value="NZ_KK088521.1"/>
</dbReference>
<keyword evidence="4" id="KW-1185">Reference proteome</keyword>
<organism evidence="3 4">
    <name type="scientific">Rubellimicrobium mesophilum DSM 19309</name>
    <dbReference type="NCBI Taxonomy" id="442562"/>
    <lineage>
        <taxon>Bacteria</taxon>
        <taxon>Pseudomonadati</taxon>
        <taxon>Pseudomonadota</taxon>
        <taxon>Alphaproteobacteria</taxon>
        <taxon>Rhodobacterales</taxon>
        <taxon>Roseobacteraceae</taxon>
        <taxon>Rubellimicrobium</taxon>
    </lineage>
</organism>
<accession>A0A017HQI4</accession>
<dbReference type="PATRIC" id="fig|442562.3.peg.1573"/>
<dbReference type="Proteomes" id="UP000019666">
    <property type="component" value="Unassembled WGS sequence"/>
</dbReference>
<evidence type="ECO:0000256" key="1">
    <source>
        <dbReference type="SAM" id="MobiDB-lite"/>
    </source>
</evidence>
<evidence type="ECO:0000313" key="3">
    <source>
        <dbReference type="EMBL" id="EYD76631.1"/>
    </source>
</evidence>
<evidence type="ECO:0000256" key="2">
    <source>
        <dbReference type="SAM" id="SignalP"/>
    </source>
</evidence>
<feature type="signal peptide" evidence="2">
    <location>
        <begin position="1"/>
        <end position="22"/>
    </location>
</feature>
<evidence type="ECO:0000313" key="4">
    <source>
        <dbReference type="Proteomes" id="UP000019666"/>
    </source>
</evidence>
<feature type="chain" id="PRO_5001496210" evidence="2">
    <location>
        <begin position="23"/>
        <end position="225"/>
    </location>
</feature>
<dbReference type="AlphaFoldDB" id="A0A017HQI4"/>
<feature type="region of interest" description="Disordered" evidence="1">
    <location>
        <begin position="26"/>
        <end position="73"/>
    </location>
</feature>
<feature type="compositionally biased region" description="Low complexity" evidence="1">
    <location>
        <begin position="26"/>
        <end position="52"/>
    </location>
</feature>
<comment type="caution">
    <text evidence="3">The sequence shown here is derived from an EMBL/GenBank/DDBJ whole genome shotgun (WGS) entry which is preliminary data.</text>
</comment>